<dbReference type="SUPFAM" id="SSF46689">
    <property type="entry name" value="Homeodomain-like"/>
    <property type="match status" value="1"/>
</dbReference>
<gene>
    <name evidence="4" type="ORF">FXB42_10600</name>
</gene>
<accession>A0A5D0WL09</accession>
<evidence type="ECO:0000256" key="2">
    <source>
        <dbReference type="PROSITE-ProRule" id="PRU00335"/>
    </source>
</evidence>
<dbReference type="AlphaFoldDB" id="A0A5D0WL09"/>
<sequence length="224" mass="26348">MKEMTMNNQKEQILQVASQLFYEQGYKKTYLDQIAAICEITKPLISYYYKSKSSLARAVSDTFLFELKNKVALKLYTDYFKERKADLQVSTAVEIRLYNQMFLADPKAMRFLKELADDKYEDLFSQESIRLYKIHDRRYHLNVNADTDELAMIANAARGASFSVLWAYDRGEFNCTQEDCLDYIARLNFVLMNVDKERIDAILAESKEVLKQVPFTFKPYFQIE</sequence>
<reference evidence="4 5" key="1">
    <citation type="submission" date="2019-08" db="EMBL/GenBank/DDBJ databases">
        <title>Isolation and enrichment of carboxydotrophic bacteria from anaerobic sludge for the production of bio-based chemicals from syngas.</title>
        <authorList>
            <person name="Antares A.L."/>
            <person name="Moreira J."/>
            <person name="Diender M."/>
            <person name="Parshina S.N."/>
            <person name="Stams A.J.M."/>
            <person name="Alves M."/>
            <person name="Alves J.I."/>
            <person name="Sousa D.Z."/>
        </authorList>
    </citation>
    <scope>NUCLEOTIDE SEQUENCE [LARGE SCALE GENOMIC DNA]</scope>
    <source>
        <strain evidence="4 5">JM</strain>
    </source>
</reference>
<feature type="DNA-binding region" description="H-T-H motif" evidence="2">
    <location>
        <begin position="30"/>
        <end position="49"/>
    </location>
</feature>
<dbReference type="GO" id="GO:0003677">
    <property type="term" value="F:DNA binding"/>
    <property type="evidence" value="ECO:0007669"/>
    <property type="project" value="UniProtKB-UniRule"/>
</dbReference>
<dbReference type="OrthoDB" id="9812484at2"/>
<dbReference type="PROSITE" id="PS50977">
    <property type="entry name" value="HTH_TETR_2"/>
    <property type="match status" value="1"/>
</dbReference>
<evidence type="ECO:0000313" key="4">
    <source>
        <dbReference type="EMBL" id="TYC84897.1"/>
    </source>
</evidence>
<evidence type="ECO:0000256" key="1">
    <source>
        <dbReference type="ARBA" id="ARBA00023125"/>
    </source>
</evidence>
<name>A0A5D0WL09_9FIRM</name>
<keyword evidence="1 2" id="KW-0238">DNA-binding</keyword>
<dbReference type="PRINTS" id="PR00455">
    <property type="entry name" value="HTHTETR"/>
</dbReference>
<proteinExistence type="predicted"/>
<dbReference type="Proteomes" id="UP000322619">
    <property type="component" value="Unassembled WGS sequence"/>
</dbReference>
<dbReference type="InterPro" id="IPR009057">
    <property type="entry name" value="Homeodomain-like_sf"/>
</dbReference>
<dbReference type="Pfam" id="PF00440">
    <property type="entry name" value="TetR_N"/>
    <property type="match status" value="1"/>
</dbReference>
<dbReference type="Gene3D" id="1.10.357.10">
    <property type="entry name" value="Tetracycline Repressor, domain 2"/>
    <property type="match status" value="1"/>
</dbReference>
<evidence type="ECO:0000313" key="5">
    <source>
        <dbReference type="Proteomes" id="UP000322619"/>
    </source>
</evidence>
<dbReference type="EMBL" id="VSLA01000024">
    <property type="protein sequence ID" value="TYC84897.1"/>
    <property type="molecule type" value="Genomic_DNA"/>
</dbReference>
<feature type="domain" description="HTH tetR-type" evidence="3">
    <location>
        <begin position="7"/>
        <end position="67"/>
    </location>
</feature>
<protein>
    <submittedName>
        <fullName evidence="4">TetR family transcriptional regulator</fullName>
    </submittedName>
</protein>
<dbReference type="InterPro" id="IPR001647">
    <property type="entry name" value="HTH_TetR"/>
</dbReference>
<comment type="caution">
    <text evidence="4">The sequence shown here is derived from an EMBL/GenBank/DDBJ whole genome shotgun (WGS) entry which is preliminary data.</text>
</comment>
<organism evidence="4 5">
    <name type="scientific">Acetobacterium wieringae</name>
    <dbReference type="NCBI Taxonomy" id="52694"/>
    <lineage>
        <taxon>Bacteria</taxon>
        <taxon>Bacillati</taxon>
        <taxon>Bacillota</taxon>
        <taxon>Clostridia</taxon>
        <taxon>Eubacteriales</taxon>
        <taxon>Eubacteriaceae</taxon>
        <taxon>Acetobacterium</taxon>
    </lineage>
</organism>
<evidence type="ECO:0000259" key="3">
    <source>
        <dbReference type="PROSITE" id="PS50977"/>
    </source>
</evidence>